<dbReference type="PANTHER" id="PTHR24421">
    <property type="entry name" value="NITRATE/NITRITE SENSOR PROTEIN NARX-RELATED"/>
    <property type="match status" value="1"/>
</dbReference>
<feature type="transmembrane region" description="Helical" evidence="4">
    <location>
        <begin position="126"/>
        <end position="145"/>
    </location>
</feature>
<keyword evidence="4" id="KW-0812">Transmembrane</keyword>
<evidence type="ECO:0000256" key="3">
    <source>
        <dbReference type="ARBA" id="ARBA00023012"/>
    </source>
</evidence>
<evidence type="ECO:0000313" key="7">
    <source>
        <dbReference type="Proteomes" id="UP000515708"/>
    </source>
</evidence>
<evidence type="ECO:0000256" key="1">
    <source>
        <dbReference type="ARBA" id="ARBA00022679"/>
    </source>
</evidence>
<dbReference type="AlphaFoldDB" id="A0A7D7WBF3"/>
<feature type="transmembrane region" description="Helical" evidence="4">
    <location>
        <begin position="152"/>
        <end position="174"/>
    </location>
</feature>
<feature type="transmembrane region" description="Helical" evidence="4">
    <location>
        <begin position="87"/>
        <end position="106"/>
    </location>
</feature>
<feature type="domain" description="Signal transduction histidine kinase subgroup 3 dimerisation and phosphoacceptor" evidence="5">
    <location>
        <begin position="192"/>
        <end position="255"/>
    </location>
</feature>
<dbReference type="RefSeq" id="WP_182252533.1">
    <property type="nucleotide sequence ID" value="NZ_CP043732.1"/>
</dbReference>
<dbReference type="GO" id="GO:0016020">
    <property type="term" value="C:membrane"/>
    <property type="evidence" value="ECO:0007669"/>
    <property type="project" value="InterPro"/>
</dbReference>
<dbReference type="InterPro" id="IPR011712">
    <property type="entry name" value="Sig_transdc_His_kin_sub3_dim/P"/>
</dbReference>
<evidence type="ECO:0000259" key="5">
    <source>
        <dbReference type="Pfam" id="PF07730"/>
    </source>
</evidence>
<feature type="transmembrane region" description="Helical" evidence="4">
    <location>
        <begin position="21"/>
        <end position="41"/>
    </location>
</feature>
<organism evidence="6 7">
    <name type="scientific">Microbacterium esteraromaticum</name>
    <dbReference type="NCBI Taxonomy" id="57043"/>
    <lineage>
        <taxon>Bacteria</taxon>
        <taxon>Bacillati</taxon>
        <taxon>Actinomycetota</taxon>
        <taxon>Actinomycetes</taxon>
        <taxon>Micrococcales</taxon>
        <taxon>Microbacteriaceae</taxon>
        <taxon>Microbacterium</taxon>
    </lineage>
</organism>
<dbReference type="InterPro" id="IPR050482">
    <property type="entry name" value="Sensor_HK_TwoCompSys"/>
</dbReference>
<sequence>MTSTTAAASPRRVQASHWDRYGWLMAVVWMCFLIYPLLALLESSAPVGWIVAGWGALALFAVLYVVGFVRGLRGEGGLGRPPVRGQWTIFAALVVCAVVSVPAEGGQALSFLPFIMSFASYALTRIAHWATFAGAVIIVGLYAVLAENGPGYVTILAIVVLVGIVNTVSTWLIVRSGEAEQLGLELAMSEGREHVARDVHDLIGHSLTVVSLKAQLARRLIDTDPEQARRELAEIESLAAEAIAGVRSTVAGTRASSFDEQLAASGEVLRSAGIRTLVEGDATALSPAQGLTASWILREATTNILRHSEASTVTVLIGPGSLSVHDDGLGPGEGEGNGVRGMRERAAAAGARFTIAPAAERGTRVEVAW</sequence>
<dbReference type="PANTHER" id="PTHR24421:SF63">
    <property type="entry name" value="SENSOR HISTIDINE KINASE DESK"/>
    <property type="match status" value="1"/>
</dbReference>
<dbReference type="Gene3D" id="3.30.565.10">
    <property type="entry name" value="Histidine kinase-like ATPase, C-terminal domain"/>
    <property type="match status" value="1"/>
</dbReference>
<gene>
    <name evidence="6" type="ORF">FVO59_10130</name>
</gene>
<dbReference type="GO" id="GO:0046983">
    <property type="term" value="F:protein dimerization activity"/>
    <property type="evidence" value="ECO:0007669"/>
    <property type="project" value="InterPro"/>
</dbReference>
<feature type="transmembrane region" description="Helical" evidence="4">
    <location>
        <begin position="47"/>
        <end position="66"/>
    </location>
</feature>
<dbReference type="SUPFAM" id="SSF55874">
    <property type="entry name" value="ATPase domain of HSP90 chaperone/DNA topoisomerase II/histidine kinase"/>
    <property type="match status" value="1"/>
</dbReference>
<proteinExistence type="predicted"/>
<keyword evidence="4" id="KW-1133">Transmembrane helix</keyword>
<dbReference type="Pfam" id="PF07730">
    <property type="entry name" value="HisKA_3"/>
    <property type="match status" value="1"/>
</dbReference>
<keyword evidence="4" id="KW-0472">Membrane</keyword>
<dbReference type="GO" id="GO:0000155">
    <property type="term" value="F:phosphorelay sensor kinase activity"/>
    <property type="evidence" value="ECO:0007669"/>
    <property type="project" value="InterPro"/>
</dbReference>
<keyword evidence="1" id="KW-0808">Transferase</keyword>
<dbReference type="Gene3D" id="1.20.5.1930">
    <property type="match status" value="1"/>
</dbReference>
<accession>A0A7D7WBF3</accession>
<dbReference type="Proteomes" id="UP000515708">
    <property type="component" value="Chromosome"/>
</dbReference>
<keyword evidence="3" id="KW-0902">Two-component regulatory system</keyword>
<keyword evidence="2 6" id="KW-0418">Kinase</keyword>
<evidence type="ECO:0000256" key="2">
    <source>
        <dbReference type="ARBA" id="ARBA00022777"/>
    </source>
</evidence>
<reference evidence="6 7" key="1">
    <citation type="journal article" date="2020" name="Front. Microbiol.">
        <title>Design of Bacterial Strain-Specific qPCR Assays Using NGS Data and Publicly Available Resources and Its Application to Track Biocontrol Strains.</title>
        <authorList>
            <person name="Hernandez I."/>
            <person name="Sant C."/>
            <person name="Martinez R."/>
            <person name="Fernandez C."/>
        </authorList>
    </citation>
    <scope>NUCLEOTIDE SEQUENCE [LARGE SCALE GENOMIC DNA]</scope>
    <source>
        <strain evidence="6 7">B24</strain>
    </source>
</reference>
<evidence type="ECO:0000256" key="4">
    <source>
        <dbReference type="SAM" id="Phobius"/>
    </source>
</evidence>
<dbReference type="InterPro" id="IPR036890">
    <property type="entry name" value="HATPase_C_sf"/>
</dbReference>
<name>A0A7D7WBF3_9MICO</name>
<protein>
    <submittedName>
        <fullName evidence="6">Sensor histidine kinase</fullName>
    </submittedName>
</protein>
<evidence type="ECO:0000313" key="6">
    <source>
        <dbReference type="EMBL" id="QMU97538.1"/>
    </source>
</evidence>
<dbReference type="EMBL" id="CP043732">
    <property type="protein sequence ID" value="QMU97538.1"/>
    <property type="molecule type" value="Genomic_DNA"/>
</dbReference>